<evidence type="ECO:0008006" key="8">
    <source>
        <dbReference type="Google" id="ProtNLM"/>
    </source>
</evidence>
<evidence type="ECO:0000256" key="3">
    <source>
        <dbReference type="ARBA" id="ARBA00023125"/>
    </source>
</evidence>
<evidence type="ECO:0000313" key="6">
    <source>
        <dbReference type="EMBL" id="KAK1393742.1"/>
    </source>
</evidence>
<sequence>MGHGIEKSVIYRREKKKLYGIGGLFKGDSCTIFNYMGNGIFQLYVFTDQFEDRNNACTGFTSYGQDYHTYIGWRFVSVCVDASACDRGLVLVPPGHVIPTELKFTLPNGQTFTASYSIADRLIHGLRIFHIHDVLMLTYRAEGEFDVVLFDHCGGEKTFSPYAARDGAMVGISWCQFKIEVQPFHLYKYCHGIDILADYRACTDRWSSSQYLTVYHGSNVFFLQLRKFGRRWKIHAGWVRFSKLLRLSVGDVLVFDMNTPPLGFSLRVYRIDDRY</sequence>
<dbReference type="Proteomes" id="UP001237642">
    <property type="component" value="Unassembled WGS sequence"/>
</dbReference>
<protein>
    <recommendedName>
        <fullName evidence="8">TF-B3 domain-containing protein</fullName>
    </recommendedName>
</protein>
<organism evidence="6 7">
    <name type="scientific">Heracleum sosnowskyi</name>
    <dbReference type="NCBI Taxonomy" id="360622"/>
    <lineage>
        <taxon>Eukaryota</taxon>
        <taxon>Viridiplantae</taxon>
        <taxon>Streptophyta</taxon>
        <taxon>Embryophyta</taxon>
        <taxon>Tracheophyta</taxon>
        <taxon>Spermatophyta</taxon>
        <taxon>Magnoliopsida</taxon>
        <taxon>eudicotyledons</taxon>
        <taxon>Gunneridae</taxon>
        <taxon>Pentapetalae</taxon>
        <taxon>asterids</taxon>
        <taxon>campanulids</taxon>
        <taxon>Apiales</taxon>
        <taxon>Apiaceae</taxon>
        <taxon>Apioideae</taxon>
        <taxon>apioid superclade</taxon>
        <taxon>Tordylieae</taxon>
        <taxon>Tordyliinae</taxon>
        <taxon>Heracleum</taxon>
    </lineage>
</organism>
<evidence type="ECO:0000256" key="4">
    <source>
        <dbReference type="ARBA" id="ARBA00023163"/>
    </source>
</evidence>
<reference evidence="6" key="2">
    <citation type="submission" date="2023-05" db="EMBL/GenBank/DDBJ databases">
        <authorList>
            <person name="Schelkunov M.I."/>
        </authorList>
    </citation>
    <scope>NUCLEOTIDE SEQUENCE</scope>
    <source>
        <strain evidence="6">Hsosn_3</strain>
        <tissue evidence="6">Leaf</tissue>
    </source>
</reference>
<keyword evidence="5" id="KW-0539">Nucleus</keyword>
<dbReference type="GO" id="GO:0003677">
    <property type="term" value="F:DNA binding"/>
    <property type="evidence" value="ECO:0007669"/>
    <property type="project" value="UniProtKB-KW"/>
</dbReference>
<accession>A0AAD8IX37</accession>
<proteinExistence type="predicted"/>
<evidence type="ECO:0000256" key="2">
    <source>
        <dbReference type="ARBA" id="ARBA00023015"/>
    </source>
</evidence>
<keyword evidence="4" id="KW-0804">Transcription</keyword>
<keyword evidence="3" id="KW-0238">DNA-binding</keyword>
<reference evidence="6" key="1">
    <citation type="submission" date="2023-02" db="EMBL/GenBank/DDBJ databases">
        <title>Genome of toxic invasive species Heracleum sosnowskyi carries increased number of genes despite the absence of recent whole-genome duplications.</title>
        <authorList>
            <person name="Schelkunov M."/>
            <person name="Shtratnikova V."/>
            <person name="Makarenko M."/>
            <person name="Klepikova A."/>
            <person name="Omelchenko D."/>
            <person name="Novikova G."/>
            <person name="Obukhova E."/>
            <person name="Bogdanov V."/>
            <person name="Penin A."/>
            <person name="Logacheva M."/>
        </authorList>
    </citation>
    <scope>NUCLEOTIDE SEQUENCE</scope>
    <source>
        <strain evidence="6">Hsosn_3</strain>
        <tissue evidence="6">Leaf</tissue>
    </source>
</reference>
<comment type="subcellular location">
    <subcellularLocation>
        <location evidence="1">Nucleus</location>
    </subcellularLocation>
</comment>
<evidence type="ECO:0000256" key="1">
    <source>
        <dbReference type="ARBA" id="ARBA00004123"/>
    </source>
</evidence>
<keyword evidence="2" id="KW-0805">Transcription regulation</keyword>
<dbReference type="SUPFAM" id="SSF101936">
    <property type="entry name" value="DNA-binding pseudobarrel domain"/>
    <property type="match status" value="1"/>
</dbReference>
<name>A0AAD8IX37_9APIA</name>
<evidence type="ECO:0000256" key="5">
    <source>
        <dbReference type="ARBA" id="ARBA00023242"/>
    </source>
</evidence>
<dbReference type="AlphaFoldDB" id="A0AAD8IX37"/>
<gene>
    <name evidence="6" type="ORF">POM88_012798</name>
</gene>
<dbReference type="InterPro" id="IPR015300">
    <property type="entry name" value="DNA-bd_pseudobarrel_sf"/>
</dbReference>
<dbReference type="EMBL" id="JAUIZM010000003">
    <property type="protein sequence ID" value="KAK1393742.1"/>
    <property type="molecule type" value="Genomic_DNA"/>
</dbReference>
<evidence type="ECO:0000313" key="7">
    <source>
        <dbReference type="Proteomes" id="UP001237642"/>
    </source>
</evidence>
<dbReference type="GO" id="GO:0005634">
    <property type="term" value="C:nucleus"/>
    <property type="evidence" value="ECO:0007669"/>
    <property type="project" value="UniProtKB-SubCell"/>
</dbReference>
<comment type="caution">
    <text evidence="6">The sequence shown here is derived from an EMBL/GenBank/DDBJ whole genome shotgun (WGS) entry which is preliminary data.</text>
</comment>
<keyword evidence="7" id="KW-1185">Reference proteome</keyword>